<dbReference type="EMBL" id="AZFY01000028">
    <property type="protein sequence ID" value="KRM10840.1"/>
    <property type="molecule type" value="Genomic_DNA"/>
</dbReference>
<feature type="transmembrane region" description="Helical" evidence="6">
    <location>
        <begin position="259"/>
        <end position="285"/>
    </location>
</feature>
<reference evidence="7 8" key="1">
    <citation type="journal article" date="2015" name="Genome Announc.">
        <title>Expanding the biotechnology potential of lactobacilli through comparative genomics of 213 strains and associated genera.</title>
        <authorList>
            <person name="Sun Z."/>
            <person name="Harris H.M."/>
            <person name="McCann A."/>
            <person name="Guo C."/>
            <person name="Argimon S."/>
            <person name="Zhang W."/>
            <person name="Yang X."/>
            <person name="Jeffery I.B."/>
            <person name="Cooney J.C."/>
            <person name="Kagawa T.F."/>
            <person name="Liu W."/>
            <person name="Song Y."/>
            <person name="Salvetti E."/>
            <person name="Wrobel A."/>
            <person name="Rasinkangas P."/>
            <person name="Parkhill J."/>
            <person name="Rea M.C."/>
            <person name="O'Sullivan O."/>
            <person name="Ritari J."/>
            <person name="Douillard F.P."/>
            <person name="Paul Ross R."/>
            <person name="Yang R."/>
            <person name="Briner A.E."/>
            <person name="Felis G.E."/>
            <person name="de Vos W.M."/>
            <person name="Barrangou R."/>
            <person name="Klaenhammer T.R."/>
            <person name="Caufield P.W."/>
            <person name="Cui Y."/>
            <person name="Zhang H."/>
            <person name="O'Toole P.W."/>
        </authorList>
    </citation>
    <scope>NUCLEOTIDE SEQUENCE [LARGE SCALE GENOMIC DNA]</scope>
    <source>
        <strain evidence="7 8">DSM 18382</strain>
    </source>
</reference>
<dbReference type="PATRIC" id="fig|1423743.5.peg.2076"/>
<accession>A0A0R1VYU2</accession>
<dbReference type="RefSeq" id="WP_056983590.1">
    <property type="nucleotide sequence ID" value="NZ_AZFY01000028.1"/>
</dbReference>
<comment type="caution">
    <text evidence="7">The sequence shown here is derived from an EMBL/GenBank/DDBJ whole genome shotgun (WGS) entry which is preliminary data.</text>
</comment>
<dbReference type="Proteomes" id="UP000051966">
    <property type="component" value="Unassembled WGS sequence"/>
</dbReference>
<comment type="subcellular location">
    <subcellularLocation>
        <location evidence="1">Membrane</location>
        <topology evidence="1">Multi-pass membrane protein</topology>
    </subcellularLocation>
</comment>
<evidence type="ECO:0000256" key="4">
    <source>
        <dbReference type="ARBA" id="ARBA00022989"/>
    </source>
</evidence>
<dbReference type="PANTHER" id="PTHR43243">
    <property type="entry name" value="INNER MEMBRANE TRANSPORTER YGJI-RELATED"/>
    <property type="match status" value="1"/>
</dbReference>
<organism evidence="7 8">
    <name type="scientific">Lentilactobacillus farraginis DSM 18382 = JCM 14108</name>
    <dbReference type="NCBI Taxonomy" id="1423743"/>
    <lineage>
        <taxon>Bacteria</taxon>
        <taxon>Bacillati</taxon>
        <taxon>Bacillota</taxon>
        <taxon>Bacilli</taxon>
        <taxon>Lactobacillales</taxon>
        <taxon>Lactobacillaceae</taxon>
        <taxon>Lentilactobacillus</taxon>
    </lineage>
</organism>
<sequence length="470" mass="50644">MSLGSRIFQREKLDRYLETDKKFIKTMSALDLISLGIGAVIGTGIFILPGTVAATKAGPGIILSFIFAAIVCSTSAMCYAEFASALPVAGSAYSYGNLVFGEIIGWVLGWALILEYVLAVAAVSSAWGAYFQSFLKGFHIGFPTAVSGPFNPAAGTYGNIIAIIIVLLISWMLSHGMRSSVRVNNTIVFVKIGIILLFIIVGLFYVKPANWHPFLPYGWSSSKGGVLGGAAAVFFAYLGFDAVSSSAAEVKNPKKNMPIGIIGTLIVATVLYVGVSIVLTGMVSYTKLNVADPVAFALQFVNLNWVAGIISIGALAGMFTMMVTMIYSSSRLIYSIGRDGLLPHFLGKLDKRGNPGNSLMLVTIVIAVMGGFIPLDQLTNLVNIGTLIAFLFVSFGIIPLRHNKEIQNNHGYQVPGYPVFPIISALLCLYMLTKLPAETWIASIIWFVIGLILYFSYGIRHSKINKDREV</sequence>
<keyword evidence="4 6" id="KW-1133">Transmembrane helix</keyword>
<dbReference type="Gene3D" id="1.20.1740.10">
    <property type="entry name" value="Amino acid/polyamine transporter I"/>
    <property type="match status" value="1"/>
</dbReference>
<protein>
    <submittedName>
        <fullName evidence="7">APC family amino acid-polyamine-organocation transporter</fullName>
    </submittedName>
</protein>
<feature type="transmembrane region" description="Helical" evidence="6">
    <location>
        <begin position="60"/>
        <end position="82"/>
    </location>
</feature>
<evidence type="ECO:0000313" key="8">
    <source>
        <dbReference type="Proteomes" id="UP000051966"/>
    </source>
</evidence>
<dbReference type="AlphaFoldDB" id="A0A0R1VYU2"/>
<dbReference type="OrthoDB" id="9762947at2"/>
<gene>
    <name evidence="7" type="ORF">FD41_GL002016</name>
</gene>
<evidence type="ECO:0000256" key="1">
    <source>
        <dbReference type="ARBA" id="ARBA00004141"/>
    </source>
</evidence>
<dbReference type="Pfam" id="PF13520">
    <property type="entry name" value="AA_permease_2"/>
    <property type="match status" value="1"/>
</dbReference>
<keyword evidence="2" id="KW-0813">Transport</keyword>
<dbReference type="PANTHER" id="PTHR43243:SF4">
    <property type="entry name" value="CATIONIC AMINO ACID TRANSPORTER 4"/>
    <property type="match status" value="1"/>
</dbReference>
<feature type="transmembrane region" description="Helical" evidence="6">
    <location>
        <begin position="358"/>
        <end position="375"/>
    </location>
</feature>
<keyword evidence="8" id="KW-1185">Reference proteome</keyword>
<dbReference type="PIRSF" id="PIRSF006060">
    <property type="entry name" value="AA_transporter"/>
    <property type="match status" value="1"/>
</dbReference>
<feature type="transmembrane region" description="Helical" evidence="6">
    <location>
        <begin position="226"/>
        <end position="247"/>
    </location>
</feature>
<dbReference type="InterPro" id="IPR002293">
    <property type="entry name" value="AA/rel_permease1"/>
</dbReference>
<feature type="transmembrane region" description="Helical" evidence="6">
    <location>
        <begin position="29"/>
        <end position="48"/>
    </location>
</feature>
<proteinExistence type="predicted"/>
<evidence type="ECO:0000256" key="6">
    <source>
        <dbReference type="SAM" id="Phobius"/>
    </source>
</evidence>
<evidence type="ECO:0000256" key="2">
    <source>
        <dbReference type="ARBA" id="ARBA00022448"/>
    </source>
</evidence>
<feature type="transmembrane region" description="Helical" evidence="6">
    <location>
        <begin position="412"/>
        <end position="433"/>
    </location>
</feature>
<evidence type="ECO:0000313" key="7">
    <source>
        <dbReference type="EMBL" id="KRM10840.1"/>
    </source>
</evidence>
<keyword evidence="5 6" id="KW-0472">Membrane</keyword>
<keyword evidence="3 6" id="KW-0812">Transmembrane</keyword>
<feature type="transmembrane region" description="Helical" evidence="6">
    <location>
        <begin position="186"/>
        <end position="206"/>
    </location>
</feature>
<feature type="transmembrane region" description="Helical" evidence="6">
    <location>
        <begin position="381"/>
        <end position="400"/>
    </location>
</feature>
<evidence type="ECO:0000256" key="5">
    <source>
        <dbReference type="ARBA" id="ARBA00023136"/>
    </source>
</evidence>
<evidence type="ECO:0000256" key="3">
    <source>
        <dbReference type="ARBA" id="ARBA00022692"/>
    </source>
</evidence>
<feature type="transmembrane region" description="Helical" evidence="6">
    <location>
        <begin position="150"/>
        <end position="174"/>
    </location>
</feature>
<dbReference type="GO" id="GO:0015171">
    <property type="term" value="F:amino acid transmembrane transporter activity"/>
    <property type="evidence" value="ECO:0007669"/>
    <property type="project" value="TreeGrafter"/>
</dbReference>
<dbReference type="GO" id="GO:0016020">
    <property type="term" value="C:membrane"/>
    <property type="evidence" value="ECO:0007669"/>
    <property type="project" value="UniProtKB-SubCell"/>
</dbReference>
<feature type="transmembrane region" description="Helical" evidence="6">
    <location>
        <begin position="103"/>
        <end position="130"/>
    </location>
</feature>
<name>A0A0R1VYU2_9LACO</name>
<feature type="transmembrane region" description="Helical" evidence="6">
    <location>
        <begin position="305"/>
        <end position="328"/>
    </location>
</feature>
<feature type="transmembrane region" description="Helical" evidence="6">
    <location>
        <begin position="439"/>
        <end position="459"/>
    </location>
</feature>